<dbReference type="PANTHER" id="PTHR28047:SF5">
    <property type="entry name" value="PROTEIN DCG1"/>
    <property type="match status" value="1"/>
</dbReference>
<protein>
    <recommendedName>
        <fullName evidence="4">Hydantoin racemase</fullName>
    </recommendedName>
</protein>
<dbReference type="Pfam" id="PF01177">
    <property type="entry name" value="Asp_Glu_race"/>
    <property type="match status" value="1"/>
</dbReference>
<accession>A0A937W0V9</accession>
<dbReference type="InterPro" id="IPR053714">
    <property type="entry name" value="Iso_Racemase_Enz_sf"/>
</dbReference>
<evidence type="ECO:0008006" key="4">
    <source>
        <dbReference type="Google" id="ProtNLM"/>
    </source>
</evidence>
<name>A0A937W0V9_UNCTE</name>
<organism evidence="2 3">
    <name type="scientific">Tectimicrobiota bacterium</name>
    <dbReference type="NCBI Taxonomy" id="2528274"/>
    <lineage>
        <taxon>Bacteria</taxon>
        <taxon>Pseudomonadati</taxon>
        <taxon>Nitrospinota/Tectimicrobiota group</taxon>
        <taxon>Candidatus Tectimicrobiota</taxon>
    </lineage>
</organism>
<dbReference type="EMBL" id="VGLS01000119">
    <property type="protein sequence ID" value="MBM3223267.1"/>
    <property type="molecule type" value="Genomic_DNA"/>
</dbReference>
<evidence type="ECO:0000313" key="2">
    <source>
        <dbReference type="EMBL" id="MBM3223267.1"/>
    </source>
</evidence>
<comment type="caution">
    <text evidence="2">The sequence shown here is derived from an EMBL/GenBank/DDBJ whole genome shotgun (WGS) entry which is preliminary data.</text>
</comment>
<sequence>MKLAVVAAVGSYTPADLDQKKRSLSSVLRPDTQLDMFVANSGVPYVESSMELYLSEVAVARKVVEVAALGYDAVVGTAFLDNGLDAARELVDIPVVGPAKTTMYMAATLAHKFGVITAAGDLPRHIWATAKLLGVVDRVVGIPTLKCTVADFLHDEANALAMIVSTGRQLMEEHGAEALVLGCGATTGLASRVSRELRIPVLDPGLTAVKYAEMLVDLGLSQSKRAYPFNPRVMQLVAGLA</sequence>
<reference evidence="2" key="1">
    <citation type="submission" date="2019-03" db="EMBL/GenBank/DDBJ databases">
        <title>Lake Tanganyika Metagenome-Assembled Genomes (MAGs).</title>
        <authorList>
            <person name="Tran P."/>
        </authorList>
    </citation>
    <scope>NUCLEOTIDE SEQUENCE</scope>
    <source>
        <strain evidence="2">K_DeepCast_65m_m2_066</strain>
    </source>
</reference>
<dbReference type="Gene3D" id="3.40.50.12500">
    <property type="match status" value="1"/>
</dbReference>
<evidence type="ECO:0000256" key="1">
    <source>
        <dbReference type="ARBA" id="ARBA00038414"/>
    </source>
</evidence>
<dbReference type="AlphaFoldDB" id="A0A937W0V9"/>
<proteinExistence type="inferred from homology"/>
<dbReference type="Proteomes" id="UP000712673">
    <property type="component" value="Unassembled WGS sequence"/>
</dbReference>
<comment type="similarity">
    <text evidence="1">Belongs to the HyuE racemase family.</text>
</comment>
<gene>
    <name evidence="2" type="ORF">FJZ47_05625</name>
</gene>
<dbReference type="InterPro" id="IPR052186">
    <property type="entry name" value="Hydantoin_racemase-like"/>
</dbReference>
<dbReference type="GO" id="GO:0047661">
    <property type="term" value="F:amino-acid racemase activity"/>
    <property type="evidence" value="ECO:0007669"/>
    <property type="project" value="InterPro"/>
</dbReference>
<dbReference type="PANTHER" id="PTHR28047">
    <property type="entry name" value="PROTEIN DCG1"/>
    <property type="match status" value="1"/>
</dbReference>
<evidence type="ECO:0000313" key="3">
    <source>
        <dbReference type="Proteomes" id="UP000712673"/>
    </source>
</evidence>
<dbReference type="InterPro" id="IPR015942">
    <property type="entry name" value="Asp/Glu/hydantoin_racemase"/>
</dbReference>